<keyword evidence="2" id="KW-1185">Reference proteome</keyword>
<protein>
    <submittedName>
        <fullName evidence="1">DUF3617 family protein</fullName>
    </submittedName>
</protein>
<gene>
    <name evidence="1" type="ORF">GRI43_01550</name>
</gene>
<comment type="caution">
    <text evidence="1">The sequence shown here is derived from an EMBL/GenBank/DDBJ whole genome shotgun (WGS) entry which is preliminary data.</text>
</comment>
<dbReference type="PROSITE" id="PS51257">
    <property type="entry name" value="PROKAR_LIPOPROTEIN"/>
    <property type="match status" value="1"/>
</dbReference>
<dbReference type="EMBL" id="WTYP01000001">
    <property type="protein sequence ID" value="MXP46076.1"/>
    <property type="molecule type" value="Genomic_DNA"/>
</dbReference>
<evidence type="ECO:0000313" key="1">
    <source>
        <dbReference type="EMBL" id="MXP46076.1"/>
    </source>
</evidence>
<sequence length="177" mass="19017">MRIAFYIPLAALGLSACGSEVEQPKSEEEVIAAMENLAKPEPGLYRTSTEMVEFSIPGLPAEQVEQMKQMQGMGSNVSEQCLTEAEANKGFKDMLRELSKPDEGLSCDFTRFDTSGSNLDAKMSCDGPAGAGAEISLTGLVETDRSDLMMDMAVDAGPVGKMNMKMKTKSERIGPCT</sequence>
<evidence type="ECO:0000313" key="2">
    <source>
        <dbReference type="Proteomes" id="UP000471435"/>
    </source>
</evidence>
<organism evidence="1 2">
    <name type="scientific">Pontixanthobacter luteolus</name>
    <dbReference type="NCBI Taxonomy" id="295089"/>
    <lineage>
        <taxon>Bacteria</taxon>
        <taxon>Pseudomonadati</taxon>
        <taxon>Pseudomonadota</taxon>
        <taxon>Alphaproteobacteria</taxon>
        <taxon>Sphingomonadales</taxon>
        <taxon>Erythrobacteraceae</taxon>
        <taxon>Pontixanthobacter</taxon>
    </lineage>
</organism>
<dbReference type="OrthoDB" id="7405484at2"/>
<accession>A0A6I4UZ65</accession>
<dbReference type="Proteomes" id="UP000471435">
    <property type="component" value="Unassembled WGS sequence"/>
</dbReference>
<dbReference type="Pfam" id="PF12276">
    <property type="entry name" value="DUF3617"/>
    <property type="match status" value="1"/>
</dbReference>
<reference evidence="1 2" key="1">
    <citation type="submission" date="2019-12" db="EMBL/GenBank/DDBJ databases">
        <title>Genomic-based taxomic classification of the family Erythrobacteraceae.</title>
        <authorList>
            <person name="Xu L."/>
        </authorList>
    </citation>
    <scope>NUCLEOTIDE SEQUENCE [LARGE SCALE GENOMIC DNA]</scope>
    <source>
        <strain evidence="1 2">SW-109</strain>
    </source>
</reference>
<dbReference type="RefSeq" id="WP_160729353.1">
    <property type="nucleotide sequence ID" value="NZ_CANLWR010000001.1"/>
</dbReference>
<dbReference type="InterPro" id="IPR022061">
    <property type="entry name" value="DUF3617"/>
</dbReference>
<name>A0A6I4UZ65_9SPHN</name>
<proteinExistence type="predicted"/>
<dbReference type="AlphaFoldDB" id="A0A6I4UZ65"/>